<feature type="region of interest" description="Disordered" evidence="3">
    <location>
        <begin position="95"/>
        <end position="142"/>
    </location>
</feature>
<accession>A0ABP3F6F9</accession>
<evidence type="ECO:0008006" key="7">
    <source>
        <dbReference type="Google" id="ProtNLM"/>
    </source>
</evidence>
<evidence type="ECO:0000313" key="6">
    <source>
        <dbReference type="Proteomes" id="UP001501867"/>
    </source>
</evidence>
<keyword evidence="1" id="KW-0805">Transcription regulation</keyword>
<evidence type="ECO:0000256" key="2">
    <source>
        <dbReference type="ARBA" id="ARBA00023163"/>
    </source>
</evidence>
<evidence type="ECO:0000313" key="5">
    <source>
        <dbReference type="EMBL" id="GAA0295220.1"/>
    </source>
</evidence>
<dbReference type="Proteomes" id="UP001501867">
    <property type="component" value="Unassembled WGS sequence"/>
</dbReference>
<dbReference type="InterPro" id="IPR041916">
    <property type="entry name" value="Anti_sigma_zinc_sf"/>
</dbReference>
<keyword evidence="4" id="KW-0472">Membrane</keyword>
<gene>
    <name evidence="5" type="ORF">GCM10010302_37390</name>
</gene>
<name>A0ABP3F6F9_9ACTN</name>
<dbReference type="Gene3D" id="1.10.10.1320">
    <property type="entry name" value="Anti-sigma factor, zinc-finger domain"/>
    <property type="match status" value="1"/>
</dbReference>
<feature type="transmembrane region" description="Helical" evidence="4">
    <location>
        <begin position="147"/>
        <end position="169"/>
    </location>
</feature>
<feature type="compositionally biased region" description="Low complexity" evidence="3">
    <location>
        <begin position="103"/>
        <end position="122"/>
    </location>
</feature>
<keyword evidence="4" id="KW-1133">Transmembrane helix</keyword>
<comment type="caution">
    <text evidence="5">The sequence shown here is derived from an EMBL/GenBank/DDBJ whole genome shotgun (WGS) entry which is preliminary data.</text>
</comment>
<dbReference type="RefSeq" id="WP_344160332.1">
    <property type="nucleotide sequence ID" value="NZ_BAAABV010000017.1"/>
</dbReference>
<keyword evidence="4" id="KW-0812">Transmembrane</keyword>
<evidence type="ECO:0000256" key="4">
    <source>
        <dbReference type="SAM" id="Phobius"/>
    </source>
</evidence>
<feature type="region of interest" description="Disordered" evidence="3">
    <location>
        <begin position="210"/>
        <end position="258"/>
    </location>
</feature>
<keyword evidence="6" id="KW-1185">Reference proteome</keyword>
<feature type="region of interest" description="Disordered" evidence="3">
    <location>
        <begin position="302"/>
        <end position="323"/>
    </location>
</feature>
<organism evidence="5 6">
    <name type="scientific">Streptomyces polychromogenes</name>
    <dbReference type="NCBI Taxonomy" id="67342"/>
    <lineage>
        <taxon>Bacteria</taxon>
        <taxon>Bacillati</taxon>
        <taxon>Actinomycetota</taxon>
        <taxon>Actinomycetes</taxon>
        <taxon>Kitasatosporales</taxon>
        <taxon>Streptomycetaceae</taxon>
        <taxon>Streptomyces</taxon>
    </lineage>
</organism>
<dbReference type="EMBL" id="BAAABV010000017">
    <property type="protein sequence ID" value="GAA0295220.1"/>
    <property type="molecule type" value="Genomic_DNA"/>
</dbReference>
<feature type="compositionally biased region" description="Polar residues" evidence="3">
    <location>
        <begin position="216"/>
        <end position="227"/>
    </location>
</feature>
<reference evidence="6" key="1">
    <citation type="journal article" date="2019" name="Int. J. Syst. Evol. Microbiol.">
        <title>The Global Catalogue of Microorganisms (GCM) 10K type strain sequencing project: providing services to taxonomists for standard genome sequencing and annotation.</title>
        <authorList>
            <consortium name="The Broad Institute Genomics Platform"/>
            <consortium name="The Broad Institute Genome Sequencing Center for Infectious Disease"/>
            <person name="Wu L."/>
            <person name="Ma J."/>
        </authorList>
    </citation>
    <scope>NUCLEOTIDE SEQUENCE [LARGE SCALE GENOMIC DNA]</scope>
    <source>
        <strain evidence="6">JCM 4505</strain>
    </source>
</reference>
<keyword evidence="2" id="KW-0804">Transcription</keyword>
<evidence type="ECO:0000256" key="3">
    <source>
        <dbReference type="SAM" id="MobiDB-lite"/>
    </source>
</evidence>
<protein>
    <recommendedName>
        <fullName evidence="7">Zinc-finger domain-containing protein</fullName>
    </recommendedName>
</protein>
<sequence length="323" mass="32562">MTPTTGTAGTIRHPEVSEISDLTEGLLSPSRAAEVRRHLADCALCADVLASLEEIRSLLGTLPGPPRMPSDIAGRIDAALAAEALLDSTASRAEALPAPGPRATADVPPAAAGGAPDGTVPVRAGRRPAGHPSGATGPGRRRARRRIAVLTGLAGAAACVLGVLLFNGLTGPGAHDTTTSSNTVRAAGSAAPGEYTAQGLQQNVRRLLAAGPAANTPKTTPGDSNRTMELENASPGLAPAERPGSPEPAPASVPPCVQRATGRTETPLAAEPGRYEGTPVYLVVLPHAEDPALVDAYLVASGCTDSPSGTPGKPLVTRTYPRG</sequence>
<proteinExistence type="predicted"/>
<evidence type="ECO:0000256" key="1">
    <source>
        <dbReference type="ARBA" id="ARBA00023015"/>
    </source>
</evidence>